<evidence type="ECO:0000313" key="2">
    <source>
        <dbReference type="Proteomes" id="UP000095200"/>
    </source>
</evidence>
<keyword evidence="2" id="KW-1185">Reference proteome</keyword>
<dbReference type="GO" id="GO:0016757">
    <property type="term" value="F:glycosyltransferase activity"/>
    <property type="evidence" value="ECO:0007669"/>
    <property type="project" value="UniProtKB-KW"/>
</dbReference>
<dbReference type="Gene3D" id="3.40.50.2020">
    <property type="match status" value="1"/>
</dbReference>
<dbReference type="EMBL" id="BDFE01000009">
    <property type="protein sequence ID" value="GAU08226.1"/>
    <property type="molecule type" value="Genomic_DNA"/>
</dbReference>
<dbReference type="InterPro" id="IPR000836">
    <property type="entry name" value="PRTase_dom"/>
</dbReference>
<dbReference type="STRING" id="1592317.DPF_0929"/>
<dbReference type="Proteomes" id="UP000095200">
    <property type="component" value="Unassembled WGS sequence"/>
</dbReference>
<dbReference type="InterPro" id="IPR029057">
    <property type="entry name" value="PRTase-like"/>
</dbReference>
<gene>
    <name evidence="1" type="ORF">DPF_0929</name>
</gene>
<evidence type="ECO:0000313" key="1">
    <source>
        <dbReference type="EMBL" id="GAU08226.1"/>
    </source>
</evidence>
<protein>
    <submittedName>
        <fullName evidence="1">Adenine phosphoribosyltransferase</fullName>
    </submittedName>
</protein>
<keyword evidence="1" id="KW-0328">Glycosyltransferase</keyword>
<dbReference type="AlphaFoldDB" id="A0A194AGL8"/>
<accession>A0A194AGL8</accession>
<reference evidence="2" key="1">
    <citation type="submission" date="2016-06" db="EMBL/GenBank/DDBJ databases">
        <title>Draft genome sequence of Desulfoplanes formicivorans strain Pf12B.</title>
        <authorList>
            <person name="Watanabe M."/>
            <person name="Kojima H."/>
            <person name="Fukui M."/>
        </authorList>
    </citation>
    <scope>NUCLEOTIDE SEQUENCE [LARGE SCALE GENOMIC DNA]</scope>
    <source>
        <strain evidence="2">Pf12B</strain>
    </source>
</reference>
<dbReference type="RefSeq" id="WP_231702131.1">
    <property type="nucleotide sequence ID" value="NZ_BDFE01000009.1"/>
</dbReference>
<comment type="caution">
    <text evidence="1">The sequence shown here is derived from an EMBL/GenBank/DDBJ whole genome shotgun (WGS) entry which is preliminary data.</text>
</comment>
<organism evidence="1 2">
    <name type="scientific">Desulfoplanes formicivorans</name>
    <dbReference type="NCBI Taxonomy" id="1592317"/>
    <lineage>
        <taxon>Bacteria</taxon>
        <taxon>Pseudomonadati</taxon>
        <taxon>Thermodesulfobacteriota</taxon>
        <taxon>Desulfovibrionia</taxon>
        <taxon>Desulfovibrionales</taxon>
        <taxon>Desulfoplanaceae</taxon>
        <taxon>Desulfoplanes</taxon>
    </lineage>
</organism>
<keyword evidence="1" id="KW-0808">Transferase</keyword>
<sequence length="220" mass="24050">MIDILGSLESGEKYSLRMDGLPYAIELPYVYIDKEEGRFKMVSLNLVGQTRLNRDIGRLLARKITSVFPDLTGIGVLTVVEKALQLSQVVSQELDLDAMAVAYNRIKPHMEAARRPVIQVAVDNIATSAKSGFLYMYERDMNLLAQATRGVIIIDDVVSSGSTIAALSSLVEEAAQLAGLATPPDILGVFCVAKEGENNPFFTTRIHSLARLPQPERVNG</sequence>
<dbReference type="PANTHER" id="PTHR43218">
    <property type="entry name" value="PHOSPHORIBOSYLTRANSFERASE-RELATED"/>
    <property type="match status" value="1"/>
</dbReference>
<dbReference type="PANTHER" id="PTHR43218:SF1">
    <property type="entry name" value="PHOSPHORIBOSYLTRANSFERASE"/>
    <property type="match status" value="1"/>
</dbReference>
<name>A0A194AGL8_9BACT</name>
<proteinExistence type="predicted"/>
<dbReference type="SUPFAM" id="SSF53271">
    <property type="entry name" value="PRTase-like"/>
    <property type="match status" value="1"/>
</dbReference>
<dbReference type="CDD" id="cd06223">
    <property type="entry name" value="PRTases_typeI"/>
    <property type="match status" value="1"/>
</dbReference>